<proteinExistence type="inferred from homology"/>
<keyword evidence="5" id="KW-0864">Zinc transport</keyword>
<dbReference type="InterPro" id="IPR027470">
    <property type="entry name" value="Cation_efflux_CTD"/>
</dbReference>
<dbReference type="SUPFAM" id="SSF160240">
    <property type="entry name" value="Cation efflux protein cytoplasmic domain-like"/>
    <property type="match status" value="1"/>
</dbReference>
<feature type="transmembrane region" description="Helical" evidence="9">
    <location>
        <begin position="90"/>
        <end position="109"/>
    </location>
</feature>
<dbReference type="Pfam" id="PF16916">
    <property type="entry name" value="ZT_dimer"/>
    <property type="match status" value="1"/>
</dbReference>
<feature type="transmembrane region" description="Helical" evidence="9">
    <location>
        <begin position="157"/>
        <end position="178"/>
    </location>
</feature>
<dbReference type="RefSeq" id="WP_146658927.1">
    <property type="nucleotide sequence ID" value="NZ_CP019791.1"/>
</dbReference>
<evidence type="ECO:0000313" key="12">
    <source>
        <dbReference type="EMBL" id="AQT67018.1"/>
    </source>
</evidence>
<evidence type="ECO:0000256" key="1">
    <source>
        <dbReference type="ARBA" id="ARBA00004141"/>
    </source>
</evidence>
<evidence type="ECO:0000259" key="10">
    <source>
        <dbReference type="Pfam" id="PF01545"/>
    </source>
</evidence>
<keyword evidence="3" id="KW-0813">Transport</keyword>
<keyword evidence="7" id="KW-0406">Ion transport</keyword>
<dbReference type="Proteomes" id="UP000189674">
    <property type="component" value="Chromosome"/>
</dbReference>
<protein>
    <submittedName>
        <fullName evidence="12">Cadmium, cobalt and zinc/H(+)-K(+) antiporter</fullName>
    </submittedName>
</protein>
<name>A0A1U9NGY8_9BACT</name>
<dbReference type="InterPro" id="IPR058533">
    <property type="entry name" value="Cation_efflux_TM"/>
</dbReference>
<dbReference type="GO" id="GO:0005886">
    <property type="term" value="C:plasma membrane"/>
    <property type="evidence" value="ECO:0007669"/>
    <property type="project" value="TreeGrafter"/>
</dbReference>
<feature type="domain" description="Cation efflux protein cytoplasmic" evidence="11">
    <location>
        <begin position="218"/>
        <end position="292"/>
    </location>
</feature>
<dbReference type="SUPFAM" id="SSF161111">
    <property type="entry name" value="Cation efflux protein transmembrane domain-like"/>
    <property type="match status" value="1"/>
</dbReference>
<dbReference type="EMBL" id="CP019791">
    <property type="protein sequence ID" value="AQT67018.1"/>
    <property type="molecule type" value="Genomic_DNA"/>
</dbReference>
<feature type="domain" description="Cation efflux protein transmembrane" evidence="10">
    <location>
        <begin position="25"/>
        <end position="210"/>
    </location>
</feature>
<evidence type="ECO:0000256" key="4">
    <source>
        <dbReference type="ARBA" id="ARBA00022692"/>
    </source>
</evidence>
<comment type="similarity">
    <text evidence="2">Belongs to the cation diffusion facilitator (CDF) transporter (TC 2.A.4) family. SLC30A subfamily.</text>
</comment>
<dbReference type="NCBIfam" id="TIGR01297">
    <property type="entry name" value="CDF"/>
    <property type="match status" value="1"/>
</dbReference>
<evidence type="ECO:0000256" key="8">
    <source>
        <dbReference type="ARBA" id="ARBA00023136"/>
    </source>
</evidence>
<dbReference type="InterPro" id="IPR002524">
    <property type="entry name" value="Cation_efflux"/>
</dbReference>
<evidence type="ECO:0000259" key="11">
    <source>
        <dbReference type="Pfam" id="PF16916"/>
    </source>
</evidence>
<reference evidence="13" key="1">
    <citation type="submission" date="2017-02" db="EMBL/GenBank/DDBJ databases">
        <title>Comparative genomics and description of representatives of a novel lineage of planctomycetes thriving in anoxic sediments.</title>
        <authorList>
            <person name="Spring S."/>
            <person name="Bunk B."/>
            <person name="Sproer C."/>
        </authorList>
    </citation>
    <scope>NUCLEOTIDE SEQUENCE [LARGE SCALE GENOMIC DNA]</scope>
    <source>
        <strain evidence="13">ST-NAGAB-D1</strain>
    </source>
</reference>
<dbReference type="Pfam" id="PF01545">
    <property type="entry name" value="Cation_efflux"/>
    <property type="match status" value="1"/>
</dbReference>
<dbReference type="AlphaFoldDB" id="A0A1U9NGY8"/>
<feature type="transmembrane region" description="Helical" evidence="9">
    <location>
        <begin position="121"/>
        <end position="145"/>
    </location>
</feature>
<evidence type="ECO:0000256" key="7">
    <source>
        <dbReference type="ARBA" id="ARBA00023065"/>
    </source>
</evidence>
<evidence type="ECO:0000256" key="6">
    <source>
        <dbReference type="ARBA" id="ARBA00022989"/>
    </source>
</evidence>
<comment type="subcellular location">
    <subcellularLocation>
        <location evidence="1">Membrane</location>
        <topology evidence="1">Multi-pass membrane protein</topology>
    </subcellularLocation>
</comment>
<dbReference type="OrthoDB" id="9809646at2"/>
<dbReference type="InterPro" id="IPR027469">
    <property type="entry name" value="Cation_efflux_TMD_sf"/>
</dbReference>
<dbReference type="STRING" id="1936003.STSP2_00156"/>
<keyword evidence="13" id="KW-1185">Reference proteome</keyword>
<dbReference type="InterPro" id="IPR050681">
    <property type="entry name" value="CDF/SLC30A"/>
</dbReference>
<organism evidence="12 13">
    <name type="scientific">Anaerohalosphaera lusitana</name>
    <dbReference type="NCBI Taxonomy" id="1936003"/>
    <lineage>
        <taxon>Bacteria</taxon>
        <taxon>Pseudomonadati</taxon>
        <taxon>Planctomycetota</taxon>
        <taxon>Phycisphaerae</taxon>
        <taxon>Sedimentisphaerales</taxon>
        <taxon>Anaerohalosphaeraceae</taxon>
        <taxon>Anaerohalosphaera</taxon>
    </lineage>
</organism>
<gene>
    <name evidence="12" type="primary">czcD</name>
    <name evidence="12" type="ORF">STSP2_00156</name>
</gene>
<evidence type="ECO:0000256" key="5">
    <source>
        <dbReference type="ARBA" id="ARBA00022906"/>
    </source>
</evidence>
<keyword evidence="5" id="KW-0862">Zinc</keyword>
<evidence type="ECO:0000256" key="9">
    <source>
        <dbReference type="SAM" id="Phobius"/>
    </source>
</evidence>
<accession>A0A1U9NGY8</accession>
<dbReference type="KEGG" id="alus:STSP2_00156"/>
<keyword evidence="6 9" id="KW-1133">Transmembrane helix</keyword>
<feature type="transmembrane region" description="Helical" evidence="9">
    <location>
        <begin position="21"/>
        <end position="43"/>
    </location>
</feature>
<evidence type="ECO:0000313" key="13">
    <source>
        <dbReference type="Proteomes" id="UP000189674"/>
    </source>
</evidence>
<dbReference type="GO" id="GO:0005385">
    <property type="term" value="F:zinc ion transmembrane transporter activity"/>
    <property type="evidence" value="ECO:0007669"/>
    <property type="project" value="TreeGrafter"/>
</dbReference>
<dbReference type="Gene3D" id="1.20.1510.10">
    <property type="entry name" value="Cation efflux protein transmembrane domain"/>
    <property type="match status" value="1"/>
</dbReference>
<evidence type="ECO:0000256" key="3">
    <source>
        <dbReference type="ARBA" id="ARBA00022448"/>
    </source>
</evidence>
<dbReference type="InterPro" id="IPR036837">
    <property type="entry name" value="Cation_efflux_CTD_sf"/>
</dbReference>
<evidence type="ECO:0000256" key="2">
    <source>
        <dbReference type="ARBA" id="ARBA00008873"/>
    </source>
</evidence>
<feature type="transmembrane region" description="Helical" evidence="9">
    <location>
        <begin position="184"/>
        <end position="206"/>
    </location>
</feature>
<dbReference type="PANTHER" id="PTHR11562:SF17">
    <property type="entry name" value="RE54080P-RELATED"/>
    <property type="match status" value="1"/>
</dbReference>
<dbReference type="PANTHER" id="PTHR11562">
    <property type="entry name" value="CATION EFFLUX PROTEIN/ ZINC TRANSPORTER"/>
    <property type="match status" value="1"/>
</dbReference>
<keyword evidence="4 9" id="KW-0812">Transmembrane</keyword>
<keyword evidence="8 9" id="KW-0472">Membrane</keyword>
<feature type="transmembrane region" description="Helical" evidence="9">
    <location>
        <begin position="49"/>
        <end position="69"/>
    </location>
</feature>
<sequence>MHSHSHGHGHGHSHAHGSYDIAFAVGIALNVIFIVVEVIFGLLSDSMALLADAGHNFSDVVGLLIAWAASYATRLKPTHRRTYGWRKASILGALTNSVILFTALGAMTLEAVRRLMNPVEVHAHTVITVALIGVVINALTAAMFMKGRKHDLNIRGAFLHMAADAGVSLGVVFAGMLIGYTGLLWIDPAVSLAIVVVILIGTWSLFRASFNLAMDAVPEHVDVHEVRNYLESLPGVEEVHDLHIWAMSTTETALTAHLLKPSHENDDKLLTDASEALHHRFHIGHVTLQYERS</sequence>